<comment type="similarity">
    <text evidence="2">Belongs to the transpeptidase family.</text>
</comment>
<dbReference type="AlphaFoldDB" id="C9LBB0"/>
<reference evidence="6" key="1">
    <citation type="submission" date="2009-09" db="EMBL/GenBank/DDBJ databases">
        <authorList>
            <person name="Weinstock G."/>
            <person name="Sodergren E."/>
            <person name="Clifton S."/>
            <person name="Fulton L."/>
            <person name="Fulton B."/>
            <person name="Courtney L."/>
            <person name="Fronick C."/>
            <person name="Harrison M."/>
            <person name="Strong C."/>
            <person name="Farmer C."/>
            <person name="Delahaunty K."/>
            <person name="Markovic C."/>
            <person name="Hall O."/>
            <person name="Minx P."/>
            <person name="Tomlinson C."/>
            <person name="Mitreva M."/>
            <person name="Nelson J."/>
            <person name="Hou S."/>
            <person name="Wollam A."/>
            <person name="Pepin K.H."/>
            <person name="Johnson M."/>
            <person name="Bhonagiri V."/>
            <person name="Nash W.E."/>
            <person name="Warren W."/>
            <person name="Chinwalla A."/>
            <person name="Mardis E.R."/>
            <person name="Wilson R.K."/>
        </authorList>
    </citation>
    <scope>NUCLEOTIDE SEQUENCE [LARGE SCALE GENOMIC DNA]</scope>
    <source>
        <strain evidence="6">DSM 20583</strain>
    </source>
</reference>
<accession>C9LBB0</accession>
<dbReference type="Proteomes" id="UP000003755">
    <property type="component" value="Unassembled WGS sequence"/>
</dbReference>
<dbReference type="GO" id="GO:0071555">
    <property type="term" value="P:cell wall organization"/>
    <property type="evidence" value="ECO:0007669"/>
    <property type="project" value="TreeGrafter"/>
</dbReference>
<feature type="domain" description="Penicillin-binding protein dimerisation" evidence="5">
    <location>
        <begin position="68"/>
        <end position="235"/>
    </location>
</feature>
<feature type="domain" description="Penicillin-binding protein transpeptidase" evidence="4">
    <location>
        <begin position="293"/>
        <end position="390"/>
    </location>
</feature>
<dbReference type="Pfam" id="PF00905">
    <property type="entry name" value="Transpeptidase"/>
    <property type="match status" value="1"/>
</dbReference>
<dbReference type="InterPro" id="IPR036138">
    <property type="entry name" value="PBP_dimer_sf"/>
</dbReference>
<gene>
    <name evidence="6" type="ORF">BLAHAN_06718</name>
</gene>
<dbReference type="RefSeq" id="WP_004222917.1">
    <property type="nucleotide sequence ID" value="NZ_GG698591.1"/>
</dbReference>
<proteinExistence type="inferred from homology"/>
<dbReference type="Pfam" id="PF03717">
    <property type="entry name" value="PBP_dimer"/>
    <property type="match status" value="1"/>
</dbReference>
<evidence type="ECO:0000256" key="1">
    <source>
        <dbReference type="ARBA" id="ARBA00004370"/>
    </source>
</evidence>
<comment type="caution">
    <text evidence="6">The sequence shown here is derived from an EMBL/GenBank/DDBJ whole genome shotgun (WGS) entry which is preliminary data.</text>
</comment>
<evidence type="ECO:0000313" key="6">
    <source>
        <dbReference type="EMBL" id="EEX20417.1"/>
    </source>
</evidence>
<dbReference type="Gene3D" id="3.90.1310.10">
    <property type="entry name" value="Penicillin-binding protein 2a (Domain 2)"/>
    <property type="match status" value="1"/>
</dbReference>
<dbReference type="eggNOG" id="COG0768">
    <property type="taxonomic scope" value="Bacteria"/>
</dbReference>
<dbReference type="STRING" id="537007.BLAHAN_06718"/>
<dbReference type="GO" id="GO:0008658">
    <property type="term" value="F:penicillin binding"/>
    <property type="evidence" value="ECO:0007669"/>
    <property type="project" value="InterPro"/>
</dbReference>
<dbReference type="SUPFAM" id="SSF56519">
    <property type="entry name" value="Penicillin binding protein dimerisation domain"/>
    <property type="match status" value="1"/>
</dbReference>
<comment type="subcellular location">
    <subcellularLocation>
        <location evidence="1">Membrane</location>
    </subcellularLocation>
</comment>
<evidence type="ECO:0000259" key="4">
    <source>
        <dbReference type="Pfam" id="PF00905"/>
    </source>
</evidence>
<dbReference type="InterPro" id="IPR050515">
    <property type="entry name" value="Beta-lactam/transpept"/>
</dbReference>
<dbReference type="InterPro" id="IPR012338">
    <property type="entry name" value="Beta-lactam/transpept-like"/>
</dbReference>
<sequence length="412" mass="45717">MNKQESQKRKLTKKMKLKLAGVFGIALLALVSLLVGITIINAKFGNKYTQQVLSQSQQQYTNKTLPFKRGSITDRNGTMLANSVKVYNLILDCKEVNGHETYKEPVKEALETVFGIEDSEIENLLENEETKDSQYQILKKEVTMEEKKSFEEANKVPTDEEAKKALGEEELKRRQNVKGIYFEDTYKRVYPLDSLACDVIGFTDAGNTATWGLEGYYNSTLNGSNGRKFGYLDENASLEQTIVEAVNGKNLTTTLDATIQTIVEKYITAFDRALSAGPNNKKDAKKKGAENIAVIVENPNNGEILAMASSGTYDLNNPRDLSGSYTEKEIEAMDDEQTKDALFNMWKNYCVSQNFEPGSTVKPIVVAGALESGAITENSRFLCDGGEEIGEDYVRCAVYPDNHGAESLGEVI</sequence>
<keyword evidence="7" id="KW-1185">Reference proteome</keyword>
<keyword evidence="3" id="KW-0472">Membrane</keyword>
<dbReference type="SUPFAM" id="SSF56601">
    <property type="entry name" value="beta-lactamase/transpeptidase-like"/>
    <property type="match status" value="1"/>
</dbReference>
<dbReference type="Gene3D" id="3.40.710.10">
    <property type="entry name" value="DD-peptidase/beta-lactamase superfamily"/>
    <property type="match status" value="1"/>
</dbReference>
<dbReference type="HOGENOM" id="CLU_055557_0_0_9"/>
<evidence type="ECO:0000259" key="5">
    <source>
        <dbReference type="Pfam" id="PF03717"/>
    </source>
</evidence>
<evidence type="ECO:0000256" key="2">
    <source>
        <dbReference type="ARBA" id="ARBA00007171"/>
    </source>
</evidence>
<dbReference type="EMBL" id="ABYU02000043">
    <property type="protein sequence ID" value="EEX20417.1"/>
    <property type="molecule type" value="Genomic_DNA"/>
</dbReference>
<name>C9LBB0_BLAHA</name>
<dbReference type="GO" id="GO:0005886">
    <property type="term" value="C:plasma membrane"/>
    <property type="evidence" value="ECO:0007669"/>
    <property type="project" value="TreeGrafter"/>
</dbReference>
<evidence type="ECO:0000313" key="7">
    <source>
        <dbReference type="Proteomes" id="UP000003755"/>
    </source>
</evidence>
<dbReference type="InterPro" id="IPR001460">
    <property type="entry name" value="PCN-bd_Tpept"/>
</dbReference>
<evidence type="ECO:0000256" key="3">
    <source>
        <dbReference type="ARBA" id="ARBA00023136"/>
    </source>
</evidence>
<protein>
    <submittedName>
        <fullName evidence="6">Penicillin-binding protein dimerization domain protein</fullName>
    </submittedName>
</protein>
<organism evidence="6 7">
    <name type="scientific">Blautia hansenii DSM 20583</name>
    <dbReference type="NCBI Taxonomy" id="537007"/>
    <lineage>
        <taxon>Bacteria</taxon>
        <taxon>Bacillati</taxon>
        <taxon>Bacillota</taxon>
        <taxon>Clostridia</taxon>
        <taxon>Lachnospirales</taxon>
        <taxon>Lachnospiraceae</taxon>
        <taxon>Blautia</taxon>
    </lineage>
</organism>
<dbReference type="PANTHER" id="PTHR30627">
    <property type="entry name" value="PEPTIDOGLYCAN D,D-TRANSPEPTIDASE"/>
    <property type="match status" value="1"/>
</dbReference>
<dbReference type="InterPro" id="IPR005311">
    <property type="entry name" value="PBP_dimer"/>
</dbReference>
<feature type="non-terminal residue" evidence="6">
    <location>
        <position position="412"/>
    </location>
</feature>